<name>A0A9P6DSU3_9AGAM</name>
<dbReference type="InterPro" id="IPR011989">
    <property type="entry name" value="ARM-like"/>
</dbReference>
<dbReference type="PANTHER" id="PTHR16056">
    <property type="entry name" value="REGULATOR OF MICROTUBULE DYNAMICS PROTEIN"/>
    <property type="match status" value="1"/>
</dbReference>
<evidence type="ECO:0000313" key="8">
    <source>
        <dbReference type="Proteomes" id="UP000886523"/>
    </source>
</evidence>
<keyword evidence="8" id="KW-1185">Reference proteome</keyword>
<dbReference type="EMBL" id="MU128970">
    <property type="protein sequence ID" value="KAF9513606.1"/>
    <property type="molecule type" value="Genomic_DNA"/>
</dbReference>
<dbReference type="InterPro" id="IPR024679">
    <property type="entry name" value="Ipi1_N"/>
</dbReference>
<gene>
    <name evidence="7" type="ORF">BS47DRAFT_1295993</name>
</gene>
<dbReference type="SUPFAM" id="SSF48371">
    <property type="entry name" value="ARM repeat"/>
    <property type="match status" value="1"/>
</dbReference>
<dbReference type="AlphaFoldDB" id="A0A9P6DSU3"/>
<organism evidence="7 8">
    <name type="scientific">Hydnum rufescens UP504</name>
    <dbReference type="NCBI Taxonomy" id="1448309"/>
    <lineage>
        <taxon>Eukaryota</taxon>
        <taxon>Fungi</taxon>
        <taxon>Dikarya</taxon>
        <taxon>Basidiomycota</taxon>
        <taxon>Agaricomycotina</taxon>
        <taxon>Agaricomycetes</taxon>
        <taxon>Cantharellales</taxon>
        <taxon>Hydnaceae</taxon>
        <taxon>Hydnum</taxon>
    </lineage>
</organism>
<comment type="caution">
    <text evidence="7">The sequence shown here is derived from an EMBL/GenBank/DDBJ whole genome shotgun (WGS) entry which is preliminary data.</text>
</comment>
<dbReference type="Gene3D" id="1.25.10.10">
    <property type="entry name" value="Leucine-rich Repeat Variant"/>
    <property type="match status" value="1"/>
</dbReference>
<evidence type="ECO:0000256" key="2">
    <source>
        <dbReference type="ARBA" id="ARBA00004123"/>
    </source>
</evidence>
<keyword evidence="4 5" id="KW-0539">Nucleus</keyword>
<dbReference type="GO" id="GO:0006364">
    <property type="term" value="P:rRNA processing"/>
    <property type="evidence" value="ECO:0007669"/>
    <property type="project" value="UniProtKB-UniRule"/>
</dbReference>
<evidence type="ECO:0000256" key="1">
    <source>
        <dbReference type="ARBA" id="ARBA00002355"/>
    </source>
</evidence>
<protein>
    <recommendedName>
        <fullName evidence="5">Pre-rRNA-processing protein</fullName>
    </recommendedName>
</protein>
<comment type="subcellular location">
    <subcellularLocation>
        <location evidence="2 5">Nucleus</location>
    </subcellularLocation>
</comment>
<dbReference type="Proteomes" id="UP000886523">
    <property type="component" value="Unassembled WGS sequence"/>
</dbReference>
<dbReference type="Pfam" id="PF12333">
    <property type="entry name" value="Ipi1_N"/>
    <property type="match status" value="1"/>
</dbReference>
<dbReference type="OrthoDB" id="361362at2759"/>
<comment type="similarity">
    <text evidence="3 5">Belongs to the IPI1/TEX10 family.</text>
</comment>
<evidence type="ECO:0000259" key="6">
    <source>
        <dbReference type="Pfam" id="PF12333"/>
    </source>
</evidence>
<evidence type="ECO:0000256" key="5">
    <source>
        <dbReference type="RuleBase" id="RU368021"/>
    </source>
</evidence>
<evidence type="ECO:0000256" key="4">
    <source>
        <dbReference type="ARBA" id="ARBA00023242"/>
    </source>
</evidence>
<keyword evidence="5" id="KW-0690">Ribosome biogenesis</keyword>
<evidence type="ECO:0000313" key="7">
    <source>
        <dbReference type="EMBL" id="KAF9513606.1"/>
    </source>
</evidence>
<comment type="subunit">
    <text evidence="5">Component of the RIX1 complex.</text>
</comment>
<evidence type="ECO:0000256" key="3">
    <source>
        <dbReference type="ARBA" id="ARBA00006427"/>
    </source>
</evidence>
<comment type="function">
    <text evidence="1 5">Component of the RIX1 complex required for processing of ITS2 sequences from 35S pre-rRNA.</text>
</comment>
<reference evidence="7" key="1">
    <citation type="journal article" date="2020" name="Nat. Commun.">
        <title>Large-scale genome sequencing of mycorrhizal fungi provides insights into the early evolution of symbiotic traits.</title>
        <authorList>
            <person name="Miyauchi S."/>
            <person name="Kiss E."/>
            <person name="Kuo A."/>
            <person name="Drula E."/>
            <person name="Kohler A."/>
            <person name="Sanchez-Garcia M."/>
            <person name="Morin E."/>
            <person name="Andreopoulos B."/>
            <person name="Barry K.W."/>
            <person name="Bonito G."/>
            <person name="Buee M."/>
            <person name="Carver A."/>
            <person name="Chen C."/>
            <person name="Cichocki N."/>
            <person name="Clum A."/>
            <person name="Culley D."/>
            <person name="Crous P.W."/>
            <person name="Fauchery L."/>
            <person name="Girlanda M."/>
            <person name="Hayes R.D."/>
            <person name="Keri Z."/>
            <person name="LaButti K."/>
            <person name="Lipzen A."/>
            <person name="Lombard V."/>
            <person name="Magnuson J."/>
            <person name="Maillard F."/>
            <person name="Murat C."/>
            <person name="Nolan M."/>
            <person name="Ohm R.A."/>
            <person name="Pangilinan J."/>
            <person name="Pereira M.F."/>
            <person name="Perotto S."/>
            <person name="Peter M."/>
            <person name="Pfister S."/>
            <person name="Riley R."/>
            <person name="Sitrit Y."/>
            <person name="Stielow J.B."/>
            <person name="Szollosi G."/>
            <person name="Zifcakova L."/>
            <person name="Stursova M."/>
            <person name="Spatafora J.W."/>
            <person name="Tedersoo L."/>
            <person name="Vaario L.M."/>
            <person name="Yamada A."/>
            <person name="Yan M."/>
            <person name="Wang P."/>
            <person name="Xu J."/>
            <person name="Bruns T."/>
            <person name="Baldrian P."/>
            <person name="Vilgalys R."/>
            <person name="Dunand C."/>
            <person name="Henrissat B."/>
            <person name="Grigoriev I.V."/>
            <person name="Hibbett D."/>
            <person name="Nagy L.G."/>
            <person name="Martin F.M."/>
        </authorList>
    </citation>
    <scope>NUCLEOTIDE SEQUENCE</scope>
    <source>
        <strain evidence="7">UP504</strain>
    </source>
</reference>
<dbReference type="InterPro" id="IPR016024">
    <property type="entry name" value="ARM-type_fold"/>
</dbReference>
<feature type="domain" description="Pre-rRNA-processing protein Ipi1 N-terminal" evidence="6">
    <location>
        <begin position="141"/>
        <end position="257"/>
    </location>
</feature>
<dbReference type="PANTHER" id="PTHR16056:SF2">
    <property type="entry name" value="TESTIS-EXPRESSED PROTEIN 10"/>
    <property type="match status" value="1"/>
</dbReference>
<sequence length="763" mass="82647">MPKSSRKKKEKAADFAKAKLKLGKGKQVASNATDTSFKSRSIALPKQTVSIQKDASEPTTRRNLSLSDLVAQLKHYSPSVRKDALAGLKEILAAHPEIIETSLSILINACVRLISDEDALVRKTLVSFLSWLLPLAPRSSLLPHVSILLLFTSSALSHIFPEIRVDAIRFVDLLLDISPRFVVSGWIDDSSSADAEGRAETSVSGGSLHGQQVLHGYLGLFELKGKSGEKAPVGSLSGLVLSANSKLVVLKSFYRFLQHSILRTGDETGSTNAESPSRIPTWYFSSSFATPTAYHIFAQLLRPSRTQSTTSGTLPIAGPTMVWQDNVDVDEDALEREDFPGSFALADISGQGLAGWSFGELESAADSRDYVPGASDRQARSSIADLTSKIQSVLVSTFLDAAPSVFSPSEQVPSNVTNVELVWAVGQIAKILYGALLSGHDGEIASQAVEDLYTMLGYMSPYFPFDAESIHNRDPKSEQLLQDLSLAYCELTSLLVLPTGSEIPGGKGISMKVHHTNVLAIQVERVAEYVTLALEGQLATASQPLGRSLSAAGYMSLSPTLWSILNLPSNPQGDSGVATKVLEATIGHAMRLGPHSAVKRLATEFVGRIYLVQSEPTYCGPLKIGIKSPFAAQMSEWVLSLPRLLWELGTHNLSFTEIILLFLLRISQRQRVLLSTEDMNELCRRLVPYLGVEHPSRGVLTGPYVKIPAELQRLVLDVVITLSGSCDVKVAAGLIIATDIAVAAGDRSYWDELQKFRGEGMHL</sequence>
<proteinExistence type="inferred from homology"/>
<keyword evidence="5" id="KW-0698">rRNA processing</keyword>
<accession>A0A9P6DSU3</accession>
<dbReference type="GO" id="GO:0005634">
    <property type="term" value="C:nucleus"/>
    <property type="evidence" value="ECO:0007669"/>
    <property type="project" value="UniProtKB-SubCell"/>
</dbReference>
<dbReference type="GO" id="GO:0120330">
    <property type="term" value="C:rixosome complex"/>
    <property type="evidence" value="ECO:0007669"/>
    <property type="project" value="UniProtKB-UniRule"/>
</dbReference>